<keyword evidence="5" id="KW-0378">Hydrolase</keyword>
<dbReference type="EC" id="3.1.4.3" evidence="3"/>
<comment type="subcellular location">
    <subcellularLocation>
        <location evidence="1">Secreted</location>
        <location evidence="1">Cell wall</location>
    </subcellularLocation>
</comment>
<dbReference type="Proteomes" id="UP000614996">
    <property type="component" value="Unassembled WGS sequence"/>
</dbReference>
<feature type="chain" id="PRO_5035211875" description="phospholipase C" evidence="9">
    <location>
        <begin position="23"/>
        <end position="613"/>
    </location>
</feature>
<evidence type="ECO:0000256" key="5">
    <source>
        <dbReference type="ARBA" id="ARBA00022801"/>
    </source>
</evidence>
<dbReference type="PROSITE" id="PS51318">
    <property type="entry name" value="TAT"/>
    <property type="match status" value="1"/>
</dbReference>
<keyword evidence="11" id="KW-1185">Reference proteome</keyword>
<dbReference type="InterPro" id="IPR017850">
    <property type="entry name" value="Alkaline_phosphatase_core_sf"/>
</dbReference>
<feature type="compositionally biased region" description="Low complexity" evidence="8">
    <location>
        <begin position="547"/>
        <end position="597"/>
    </location>
</feature>
<dbReference type="AlphaFoldDB" id="A0A8J4AI06"/>
<comment type="similarity">
    <text evidence="2">Belongs to the bacterial phospholipase C family.</text>
</comment>
<evidence type="ECO:0000313" key="10">
    <source>
        <dbReference type="EMBL" id="GIL29642.1"/>
    </source>
</evidence>
<keyword evidence="6" id="KW-0843">Virulence</keyword>
<dbReference type="Pfam" id="PF04185">
    <property type="entry name" value="Phosphoesterase"/>
    <property type="match status" value="1"/>
</dbReference>
<evidence type="ECO:0000256" key="4">
    <source>
        <dbReference type="ARBA" id="ARBA00022512"/>
    </source>
</evidence>
<reference evidence="11" key="1">
    <citation type="journal article" date="2021" name="Int. J. Syst. Evol. Microbiol.">
        <title>Actinocatenispora comari sp. nov., an endophytic actinomycete isolated from aerial parts of Comarum salesowianum.</title>
        <authorList>
            <person name="Oyunbileg N."/>
            <person name="Iizaka Y."/>
            <person name="Hamada M."/>
            <person name="Davaapurev B.O."/>
            <person name="Fukumoto A."/>
            <person name="Tsetseg B."/>
            <person name="Kato F."/>
            <person name="Tamura T."/>
            <person name="Batkhuu J."/>
            <person name="Anzai Y."/>
        </authorList>
    </citation>
    <scope>NUCLEOTIDE SEQUENCE [LARGE SCALE GENOMIC DNA]</scope>
    <source>
        <strain evidence="11">NUM-2625</strain>
    </source>
</reference>
<comment type="caution">
    <text evidence="10">The sequence shown here is derived from an EMBL/GenBank/DDBJ whole genome shotgun (WGS) entry which is preliminary data.</text>
</comment>
<protein>
    <recommendedName>
        <fullName evidence="3">phospholipase C</fullName>
        <ecNumber evidence="3">3.1.4.3</ecNumber>
    </recommendedName>
</protein>
<sequence>MSPLSRRRLLGTAAGVAGGAAAATLLPIEVQQAIAEPTPAGSSLRDVEHVVLIMQENRSFDHYFGTLRGVRGLNDPDALTLSTGRSVFHQPDPANPDGYLLPFHLDTRTTSAQAIPSTSHAWSVQHDAWHGGKMDNWLPAHRAVEPANAPYVMGYHTRADIPFQFALAESFTLCDNYFSSVLGPTWPNRMMWMTGTVNAGGTGGGPIISNKAPAGGYTWTTYAERLQAAGVSWQVYQQEDNYGCNMLENFAAFRAAEPGDPLYDRGVRKGPEGAFEAAARAGALPTVSWLIPTSTQSEHPDYLPAAGADWVASKLAAIASNRDLWRSTVVIINYDENDGLFDHVPPPTPPAGTAGEFVGGLPVGGGFRVPAIIVSPWTVGGWVATDPFDHTSCLRFLEHVTGVAEPNISAWRRATFGDFTSAFPFREGARRPPRLPDTKDELARAEWEVAHLPKPTLPGADQHPPRQEPGRRRQIRPDTDRRRPAGAAPRRLRCRPRWLGAGRSRSMPAEARSAGRGAQCRPGRSVPVGALSAGRRRAVRAAPSPTCPRTAGAPRPAPGAGPAARRSPRSPRAGCPRRPGAASGSAPSTRAPSSADSRASRRCGRSPAPRCTR</sequence>
<dbReference type="CDD" id="cd16014">
    <property type="entry name" value="PLC"/>
    <property type="match status" value="1"/>
</dbReference>
<dbReference type="EMBL" id="BOPO01000101">
    <property type="protein sequence ID" value="GIL29642.1"/>
    <property type="molecule type" value="Genomic_DNA"/>
</dbReference>
<evidence type="ECO:0000256" key="3">
    <source>
        <dbReference type="ARBA" id="ARBA00012018"/>
    </source>
</evidence>
<dbReference type="GO" id="GO:0034480">
    <property type="term" value="F:phosphatidylcholine phospholipase C activity"/>
    <property type="evidence" value="ECO:0007669"/>
    <property type="project" value="UniProtKB-EC"/>
</dbReference>
<dbReference type="Gene3D" id="3.40.720.10">
    <property type="entry name" value="Alkaline Phosphatase, subunit A"/>
    <property type="match status" value="2"/>
</dbReference>
<feature type="region of interest" description="Disordered" evidence="8">
    <location>
        <begin position="451"/>
        <end position="613"/>
    </location>
</feature>
<proteinExistence type="inferred from homology"/>
<organism evidence="10 11">
    <name type="scientific">Actinocatenispora comari</name>
    <dbReference type="NCBI Taxonomy" id="2807577"/>
    <lineage>
        <taxon>Bacteria</taxon>
        <taxon>Bacillati</taxon>
        <taxon>Actinomycetota</taxon>
        <taxon>Actinomycetes</taxon>
        <taxon>Micromonosporales</taxon>
        <taxon>Micromonosporaceae</taxon>
        <taxon>Actinocatenispora</taxon>
    </lineage>
</organism>
<evidence type="ECO:0000256" key="2">
    <source>
        <dbReference type="ARBA" id="ARBA00009717"/>
    </source>
</evidence>
<dbReference type="InterPro" id="IPR006311">
    <property type="entry name" value="TAT_signal"/>
</dbReference>
<name>A0A8J4AI06_9ACTN</name>
<keyword evidence="4" id="KW-0964">Secreted</keyword>
<evidence type="ECO:0000256" key="7">
    <source>
        <dbReference type="ARBA" id="ARBA00048421"/>
    </source>
</evidence>
<feature type="signal peptide" evidence="9">
    <location>
        <begin position="1"/>
        <end position="22"/>
    </location>
</feature>
<evidence type="ECO:0000256" key="1">
    <source>
        <dbReference type="ARBA" id="ARBA00004191"/>
    </source>
</evidence>
<evidence type="ECO:0000313" key="11">
    <source>
        <dbReference type="Proteomes" id="UP000614996"/>
    </source>
</evidence>
<accession>A0A8J4AI06</accession>
<keyword evidence="9" id="KW-0732">Signal</keyword>
<dbReference type="SUPFAM" id="SSF53649">
    <property type="entry name" value="Alkaline phosphatase-like"/>
    <property type="match status" value="1"/>
</dbReference>
<evidence type="ECO:0000256" key="6">
    <source>
        <dbReference type="ARBA" id="ARBA00023026"/>
    </source>
</evidence>
<evidence type="ECO:0000256" key="8">
    <source>
        <dbReference type="SAM" id="MobiDB-lite"/>
    </source>
</evidence>
<comment type="catalytic activity">
    <reaction evidence="7">
        <text>a 1,2-diacyl-sn-glycero-3-phosphocholine + H2O = phosphocholine + a 1,2-diacyl-sn-glycerol + H(+)</text>
        <dbReference type="Rhea" id="RHEA:10604"/>
        <dbReference type="ChEBI" id="CHEBI:15377"/>
        <dbReference type="ChEBI" id="CHEBI:15378"/>
        <dbReference type="ChEBI" id="CHEBI:17815"/>
        <dbReference type="ChEBI" id="CHEBI:57643"/>
        <dbReference type="ChEBI" id="CHEBI:295975"/>
        <dbReference type="EC" id="3.1.4.3"/>
    </reaction>
    <physiologicalReaction direction="left-to-right" evidence="7">
        <dbReference type="Rhea" id="RHEA:10605"/>
    </physiologicalReaction>
</comment>
<dbReference type="PANTHER" id="PTHR31956">
    <property type="entry name" value="NON-SPECIFIC PHOSPHOLIPASE C4-RELATED"/>
    <property type="match status" value="1"/>
</dbReference>
<evidence type="ECO:0000256" key="9">
    <source>
        <dbReference type="SAM" id="SignalP"/>
    </source>
</evidence>
<dbReference type="PANTHER" id="PTHR31956:SF1">
    <property type="entry name" value="NON-SPECIFIC PHOSPHOLIPASE C1"/>
    <property type="match status" value="1"/>
</dbReference>
<dbReference type="RefSeq" id="WP_225918830.1">
    <property type="nucleotide sequence ID" value="NZ_BOPO01000101.1"/>
</dbReference>
<keyword evidence="4" id="KW-0134">Cell wall</keyword>
<dbReference type="InterPro" id="IPR007312">
    <property type="entry name" value="Phosphoesterase"/>
</dbReference>
<feature type="compositionally biased region" description="Basic and acidic residues" evidence="8">
    <location>
        <begin position="463"/>
        <end position="483"/>
    </location>
</feature>
<gene>
    <name evidence="10" type="ORF">NUM_48960</name>
</gene>